<proteinExistence type="predicted"/>
<keyword evidence="1" id="KW-0812">Transmembrane</keyword>
<protein>
    <submittedName>
        <fullName evidence="2">Uncharacterized protein DUF975</fullName>
    </submittedName>
</protein>
<dbReference type="PANTHER" id="PTHR40076">
    <property type="entry name" value="MEMBRANE PROTEIN-RELATED"/>
    <property type="match status" value="1"/>
</dbReference>
<keyword evidence="1" id="KW-0472">Membrane</keyword>
<dbReference type="OrthoDB" id="9784844at2"/>
<accession>A0A4R3KC63</accession>
<keyword evidence="3" id="KW-1185">Reference proteome</keyword>
<comment type="caution">
    <text evidence="2">The sequence shown here is derived from an EMBL/GenBank/DDBJ whole genome shotgun (WGS) entry which is preliminary data.</text>
</comment>
<dbReference type="RefSeq" id="WP_132379863.1">
    <property type="nucleotide sequence ID" value="NZ_DAIPCY010000073.1"/>
</dbReference>
<evidence type="ECO:0000256" key="1">
    <source>
        <dbReference type="SAM" id="Phobius"/>
    </source>
</evidence>
<feature type="transmembrane region" description="Helical" evidence="1">
    <location>
        <begin position="59"/>
        <end position="87"/>
    </location>
</feature>
<dbReference type="EMBL" id="SLZZ01000006">
    <property type="protein sequence ID" value="TCS80231.1"/>
    <property type="molecule type" value="Genomic_DNA"/>
</dbReference>
<evidence type="ECO:0000313" key="3">
    <source>
        <dbReference type="Proteomes" id="UP000295726"/>
    </source>
</evidence>
<organism evidence="2 3">
    <name type="scientific">Muricomes intestini</name>
    <dbReference type="NCBI Taxonomy" id="1796634"/>
    <lineage>
        <taxon>Bacteria</taxon>
        <taxon>Bacillati</taxon>
        <taxon>Bacillota</taxon>
        <taxon>Clostridia</taxon>
        <taxon>Lachnospirales</taxon>
        <taxon>Lachnospiraceae</taxon>
        <taxon>Muricomes</taxon>
    </lineage>
</organism>
<dbReference type="Pfam" id="PF06161">
    <property type="entry name" value="DUF975"/>
    <property type="match status" value="1"/>
</dbReference>
<name>A0A4R3KC63_9FIRM</name>
<dbReference type="InterPro" id="IPR010380">
    <property type="entry name" value="DUF975"/>
</dbReference>
<dbReference type="AlphaFoldDB" id="A0A4R3KC63"/>
<keyword evidence="1" id="KW-1133">Transmembrane helix</keyword>
<feature type="transmembrane region" description="Helical" evidence="1">
    <location>
        <begin position="194"/>
        <end position="212"/>
    </location>
</feature>
<dbReference type="Proteomes" id="UP000295726">
    <property type="component" value="Unassembled WGS sequence"/>
</dbReference>
<dbReference type="PANTHER" id="PTHR40076:SF1">
    <property type="entry name" value="MEMBRANE PROTEIN"/>
    <property type="match status" value="1"/>
</dbReference>
<reference evidence="2 3" key="1">
    <citation type="submission" date="2019-03" db="EMBL/GenBank/DDBJ databases">
        <title>Genomic Encyclopedia of Type Strains, Phase IV (KMG-IV): sequencing the most valuable type-strain genomes for metagenomic binning, comparative biology and taxonomic classification.</title>
        <authorList>
            <person name="Goeker M."/>
        </authorList>
    </citation>
    <scope>NUCLEOTIDE SEQUENCE [LARGE SCALE GENOMIC DNA]</scope>
    <source>
        <strain evidence="2 3">DSM 29489</strain>
    </source>
</reference>
<evidence type="ECO:0000313" key="2">
    <source>
        <dbReference type="EMBL" id="TCS80231.1"/>
    </source>
</evidence>
<gene>
    <name evidence="2" type="ORF">EDD59_10656</name>
</gene>
<feature type="transmembrane region" description="Helical" evidence="1">
    <location>
        <begin position="20"/>
        <end position="39"/>
    </location>
</feature>
<sequence length="238" mass="26772">MWTRVELKIRGKQAFQRNYWSSVAVALVMAIVTGAFSASRSNSSNRSSGYEGYQGAGGWAWSIGILLSILVVYALAMVIVVFLDIFIGNALMVGGYRFFVLNQTEAPTAGTLGYVFKSGNFGNVILIMFLKDLFTFLWSLLFVIPGIVKHYEYLMIPYILAENPGMRREEAFAISKKMMMGQKWDVFVLDLSFIGWRILEGITFGIVGVFYVEPYIQATIAELYSVNRATAYQNGYIR</sequence>
<feature type="transmembrane region" description="Helical" evidence="1">
    <location>
        <begin position="124"/>
        <end position="148"/>
    </location>
</feature>